<dbReference type="AlphaFoldDB" id="A0A834EDF5"/>
<feature type="region of interest" description="Disordered" evidence="1">
    <location>
        <begin position="32"/>
        <end position="60"/>
    </location>
</feature>
<evidence type="ECO:0000313" key="3">
    <source>
        <dbReference type="Proteomes" id="UP000664940"/>
    </source>
</evidence>
<sequence>MDAHVQLTRVVQEMQAKINTLEKENRALRLMLASDNQRTPGSEGQLGDEREEEVTDPGDLGKVPGQPPATLHSAISTDTAPDVHANQGNVMIVRRYSVSSPIHLFAAKDPWTPGKRHAHSRNLEAQGTVQSQACSSIKKKDNEEKLLAEDSFTGKSRSPRALPEPVLGCRDKTKAFGFLLPMGIAPCSRNSGSLKYPANQTANQLSTIAE</sequence>
<evidence type="ECO:0000256" key="1">
    <source>
        <dbReference type="SAM" id="MobiDB-lite"/>
    </source>
</evidence>
<evidence type="ECO:0000313" key="2">
    <source>
        <dbReference type="EMBL" id="KAF6113029.1"/>
    </source>
</evidence>
<comment type="caution">
    <text evidence="2">The sequence shown here is derived from an EMBL/GenBank/DDBJ whole genome shotgun (WGS) entry which is preliminary data.</text>
</comment>
<reference evidence="2 3" key="1">
    <citation type="journal article" date="2020" name="Nature">
        <title>Six reference-quality genomes reveal evolution of bat adaptations.</title>
        <authorList>
            <person name="Jebb D."/>
            <person name="Huang Z."/>
            <person name="Pippel M."/>
            <person name="Hughes G.M."/>
            <person name="Lavrichenko K."/>
            <person name="Devanna P."/>
            <person name="Winkler S."/>
            <person name="Jermiin L.S."/>
            <person name="Skirmuntt E.C."/>
            <person name="Katzourakis A."/>
            <person name="Burkitt-Gray L."/>
            <person name="Ray D.A."/>
            <person name="Sullivan K.A.M."/>
            <person name="Roscito J.G."/>
            <person name="Kirilenko B.M."/>
            <person name="Davalos L.M."/>
            <person name="Corthals A.P."/>
            <person name="Power M.L."/>
            <person name="Jones G."/>
            <person name="Ransome R.D."/>
            <person name="Dechmann D.K.N."/>
            <person name="Locatelli A.G."/>
            <person name="Puechmaille S.J."/>
            <person name="Fedrigo O."/>
            <person name="Jarvis E.D."/>
            <person name="Hiller M."/>
            <person name="Vernes S.C."/>
            <person name="Myers E.W."/>
            <person name="Teeling E.C."/>
        </authorList>
    </citation>
    <scope>NUCLEOTIDE SEQUENCE [LARGE SCALE GENOMIC DNA]</scope>
    <source>
        <strain evidence="2">Bat1K_MPI-CBG_1</strain>
    </source>
</reference>
<accession>A0A834EDF5</accession>
<dbReference type="EMBL" id="JABVXQ010000004">
    <property type="protein sequence ID" value="KAF6113029.1"/>
    <property type="molecule type" value="Genomic_DNA"/>
</dbReference>
<proteinExistence type="predicted"/>
<organism evidence="2 3">
    <name type="scientific">Phyllostomus discolor</name>
    <name type="common">pale spear-nosed bat</name>
    <dbReference type="NCBI Taxonomy" id="89673"/>
    <lineage>
        <taxon>Eukaryota</taxon>
        <taxon>Metazoa</taxon>
        <taxon>Chordata</taxon>
        <taxon>Craniata</taxon>
        <taxon>Vertebrata</taxon>
        <taxon>Euteleostomi</taxon>
        <taxon>Mammalia</taxon>
        <taxon>Eutheria</taxon>
        <taxon>Laurasiatheria</taxon>
        <taxon>Chiroptera</taxon>
        <taxon>Yangochiroptera</taxon>
        <taxon>Phyllostomidae</taxon>
        <taxon>Phyllostominae</taxon>
        <taxon>Phyllostomus</taxon>
    </lineage>
</organism>
<protein>
    <submittedName>
        <fullName evidence="2">Coiled-coil domain containing 195</fullName>
    </submittedName>
</protein>
<name>A0A834EDF5_9CHIR</name>
<gene>
    <name evidence="2" type="ORF">HJG60_002219</name>
</gene>
<dbReference type="Proteomes" id="UP000664940">
    <property type="component" value="Unassembled WGS sequence"/>
</dbReference>